<dbReference type="EMBL" id="GG738878">
    <property type="protein sequence ID" value="EFC42622.1"/>
    <property type="molecule type" value="Genomic_DNA"/>
</dbReference>
<dbReference type="OrthoDB" id="505346at2759"/>
<dbReference type="GeneID" id="8853789"/>
<dbReference type="RefSeq" id="XP_002675366.1">
    <property type="nucleotide sequence ID" value="XM_002675320.1"/>
</dbReference>
<dbReference type="Proteomes" id="UP000006671">
    <property type="component" value="Unassembled WGS sequence"/>
</dbReference>
<protein>
    <submittedName>
        <fullName evidence="2">Predicted protein</fullName>
    </submittedName>
</protein>
<dbReference type="InterPro" id="IPR057219">
    <property type="entry name" value="DUF7897"/>
</dbReference>
<dbReference type="VEuPathDB" id="AmoebaDB:NAEGRDRAFT_80326"/>
<dbReference type="AlphaFoldDB" id="D2VKM1"/>
<dbReference type="InParanoid" id="D2VKM1"/>
<evidence type="ECO:0000313" key="2">
    <source>
        <dbReference type="EMBL" id="EFC42622.1"/>
    </source>
</evidence>
<gene>
    <name evidence="2" type="ORF">NAEGRDRAFT_80326</name>
</gene>
<sequence>MEKNGKYDQENRLSLLKKIEKTTLDYFLLIFNNHQDHGKELKELGFDVGILSKLVENEKSKKFRNDFDEIKKELKDQINNEGVDIGEVIVQCVLHQNFEHVEEFSSAFYSILELSNARQTLTRGIIYSILVGENSTTIQHGFDEMERVLLLRGCNISSLYRPLFVKFTKAVKGNPVADELESIDESKINPKLKNNYTIILKDQDDFYDVPFAEYFQKEYEPIINEFYQLINDLTLLKDHNYPYLNEYIAYIQKYIECLQERDSSKLEDVYRELDELWMDIKYHIQYVHDIEYGYCDSLRCKVTPDFSVRLVDEEYQDVNNFIKEKITKRLLDYFSNRNTNLGKKGVSTIEKSSCFIYYFPFLCGSSLNFRFSGQSIPNRPEVSSSKGVKIFFDPVASDMYNSQTRQTARKLFEQCDDIENNMTASEAIRFHIASHELGHASYNLSSIKESITTSTKTLLEEPRAQLTACFAIKLLYDHGDITKEEMDRGLLFFAAEDLSNFVMAGKVAFEPYIISGINCYGIYETVGYMSIVNDRIHINNEKSYEALCKLEELFETILQAEDENDGNKLETILQQMQNKPPIITWMYKKLNLDLA</sequence>
<keyword evidence="3" id="KW-1185">Reference proteome</keyword>
<organism evidence="3">
    <name type="scientific">Naegleria gruberi</name>
    <name type="common">Amoeba</name>
    <dbReference type="NCBI Taxonomy" id="5762"/>
    <lineage>
        <taxon>Eukaryota</taxon>
        <taxon>Discoba</taxon>
        <taxon>Heterolobosea</taxon>
        <taxon>Tetramitia</taxon>
        <taxon>Eutetramitia</taxon>
        <taxon>Vahlkampfiidae</taxon>
        <taxon>Naegleria</taxon>
    </lineage>
</organism>
<dbReference type="eggNOG" id="ENOG502RRYW">
    <property type="taxonomic scope" value="Eukaryota"/>
</dbReference>
<proteinExistence type="predicted"/>
<dbReference type="KEGG" id="ngr:NAEGRDRAFT_80326"/>
<reference evidence="2 3" key="1">
    <citation type="journal article" date="2010" name="Cell">
        <title>The genome of Naegleria gruberi illuminates early eukaryotic versatility.</title>
        <authorList>
            <person name="Fritz-Laylin L.K."/>
            <person name="Prochnik S.E."/>
            <person name="Ginger M.L."/>
            <person name="Dacks J.B."/>
            <person name="Carpenter M.L."/>
            <person name="Field M.C."/>
            <person name="Kuo A."/>
            <person name="Paredez A."/>
            <person name="Chapman J."/>
            <person name="Pham J."/>
            <person name="Shu S."/>
            <person name="Neupane R."/>
            <person name="Cipriano M."/>
            <person name="Mancuso J."/>
            <person name="Tu H."/>
            <person name="Salamov A."/>
            <person name="Lindquist E."/>
            <person name="Shapiro H."/>
            <person name="Lucas S."/>
            <person name="Grigoriev I.V."/>
            <person name="Cande W.Z."/>
            <person name="Fulton C."/>
            <person name="Rokhsar D.S."/>
            <person name="Dawson S.C."/>
        </authorList>
    </citation>
    <scope>NUCLEOTIDE SEQUENCE [LARGE SCALE GENOMIC DNA]</scope>
    <source>
        <strain evidence="2 3">NEG-M</strain>
    </source>
</reference>
<evidence type="ECO:0000313" key="3">
    <source>
        <dbReference type="Proteomes" id="UP000006671"/>
    </source>
</evidence>
<feature type="domain" description="DUF7897" evidence="1">
    <location>
        <begin position="169"/>
        <end position="392"/>
    </location>
</feature>
<evidence type="ECO:0000259" key="1">
    <source>
        <dbReference type="Pfam" id="PF25448"/>
    </source>
</evidence>
<name>D2VKM1_NAEGR</name>
<accession>D2VKM1</accession>
<dbReference type="OMA" id="IEYGYCD"/>
<dbReference type="Pfam" id="PF25448">
    <property type="entry name" value="DUF7897"/>
    <property type="match status" value="1"/>
</dbReference>